<protein>
    <submittedName>
        <fullName evidence="1">Alpha/beta hydrolase</fullName>
    </submittedName>
</protein>
<proteinExistence type="predicted"/>
<keyword evidence="1" id="KW-0378">Hydrolase</keyword>
<dbReference type="EMBL" id="CP096590">
    <property type="protein sequence ID" value="UPV77742.1"/>
    <property type="molecule type" value="Genomic_DNA"/>
</dbReference>
<reference evidence="1" key="1">
    <citation type="submission" date="2022-04" db="EMBL/GenBank/DDBJ databases">
        <title>Complete genome of Bacillus.</title>
        <authorList>
            <person name="Kong X."/>
            <person name="Hou M."/>
        </authorList>
    </citation>
    <scope>NUCLEOTIDE SEQUENCE</scope>
    <source>
        <strain evidence="1">A78.1</strain>
    </source>
</reference>
<sequence length="290" mass="33513">MTDSYKLPGKDGYFTTSDGVKLHYVRKGIGEPLIIIPGWAGSAYSFYYNIDDLSQKFSVYILESRAHGESEAVEHGYRLSRIAKDAREFFLSINVKKAHWMGHSMGCSVLWMYIDLFGQDSIDHLILVDQPPFLLGNPENTEAEIKEHGGQRIDLWQIYNAFQHSWEEGLKVFSRFFDLELSNKYENHDREEILARAFACHKTHRILGKLLLDHLTQDWRDIIPRITVPTLYITGDVSHATNLDSSIWIVDAIGDCKWIRFSSEEYGTHSMMINAPEKFNREVIKFLTES</sequence>
<organism evidence="1 2">
    <name type="scientific">Bacillus rugosus</name>
    <dbReference type="NCBI Taxonomy" id="2715209"/>
    <lineage>
        <taxon>Bacteria</taxon>
        <taxon>Bacillati</taxon>
        <taxon>Bacillota</taxon>
        <taxon>Bacilli</taxon>
        <taxon>Bacillales</taxon>
        <taxon>Bacillaceae</taxon>
        <taxon>Bacillus</taxon>
    </lineage>
</organism>
<gene>
    <name evidence="1" type="ORF">M0696_12815</name>
</gene>
<evidence type="ECO:0000313" key="2">
    <source>
        <dbReference type="Proteomes" id="UP000830837"/>
    </source>
</evidence>
<evidence type="ECO:0000313" key="1">
    <source>
        <dbReference type="EMBL" id="UPV77742.1"/>
    </source>
</evidence>
<accession>A0ACD3ZV43</accession>
<keyword evidence="2" id="KW-1185">Reference proteome</keyword>
<dbReference type="Proteomes" id="UP000830837">
    <property type="component" value="Chromosome"/>
</dbReference>
<name>A0ACD3ZV43_9BACI</name>